<keyword evidence="2" id="KW-1185">Reference proteome</keyword>
<dbReference type="AlphaFoldDB" id="A0A347WKA7"/>
<sequence>MTRVQLTISTTYTIENYKQTEIITENEGQLLSTEVDVRAVTSSGAIVTIEMQIQLAKTFIDRTQFYAFSTYVNNYANNPAAKDKYASIQDVYSINICDSPLLDPNDRAVRQYELLDLESYESIR</sequence>
<accession>A0A347WKA7</accession>
<organism evidence="1 2">
    <name type="scientific">Suicoccus acidiformans</name>
    <dbReference type="NCBI Taxonomy" id="2036206"/>
    <lineage>
        <taxon>Bacteria</taxon>
        <taxon>Bacillati</taxon>
        <taxon>Bacillota</taxon>
        <taxon>Bacilli</taxon>
        <taxon>Lactobacillales</taxon>
        <taxon>Aerococcaceae</taxon>
        <taxon>Suicoccus</taxon>
    </lineage>
</organism>
<evidence type="ECO:0000313" key="2">
    <source>
        <dbReference type="Proteomes" id="UP000263232"/>
    </source>
</evidence>
<protein>
    <submittedName>
        <fullName evidence="1">Uncharacterized protein</fullName>
    </submittedName>
</protein>
<reference evidence="1 2" key="1">
    <citation type="submission" date="2017-09" db="EMBL/GenBank/DDBJ databases">
        <title>Complete genome sequence of Oxytococcus suis strain ZY16052.</title>
        <authorList>
            <person name="Li F."/>
        </authorList>
    </citation>
    <scope>NUCLEOTIDE SEQUENCE [LARGE SCALE GENOMIC DNA]</scope>
    <source>
        <strain evidence="1 2">ZY16052</strain>
    </source>
</reference>
<dbReference type="EMBL" id="CP023434">
    <property type="protein sequence ID" value="AXY25514.1"/>
    <property type="molecule type" value="Genomic_DNA"/>
</dbReference>
<dbReference type="Proteomes" id="UP000263232">
    <property type="component" value="Chromosome"/>
</dbReference>
<name>A0A347WKA7_9LACT</name>
<dbReference type="OrthoDB" id="2236184at2"/>
<evidence type="ECO:0000313" key="1">
    <source>
        <dbReference type="EMBL" id="AXY25514.1"/>
    </source>
</evidence>
<dbReference type="KEGG" id="abae:CL176_05630"/>
<gene>
    <name evidence="1" type="ORF">CL176_05630</name>
</gene>
<proteinExistence type="predicted"/>
<dbReference type="Pfam" id="PF12784">
    <property type="entry name" value="PDDEXK_2"/>
    <property type="match status" value="1"/>
</dbReference>